<proteinExistence type="predicted"/>
<feature type="region of interest" description="Disordered" evidence="1">
    <location>
        <begin position="127"/>
        <end position="159"/>
    </location>
</feature>
<name>A0A8S3VKJ0_MYTED</name>
<dbReference type="EMBL" id="CAJPWZ010003331">
    <property type="protein sequence ID" value="CAG2257821.1"/>
    <property type="molecule type" value="Genomic_DNA"/>
</dbReference>
<sequence length="213" mass="23888">MLTADFDMPLFEQKVTKWRNTDWRIVVLLPSYNGSLSLGSSYGLVVKEVFKRLPAVQQILSPPDSRYVSRIKKTPRSTKKLAAAISSRRRNKRQYLQLKDKAGSQGKTVKRLLKDRKDQKLQLNVPIGSPPSIETTEDLVSLSPRPASPYPNEQDSFEETTTVEETLNITTIEESFNMSPLSSPTSAIPLARLAAKDLSIEDCDTSDEEMDKG</sequence>
<gene>
    <name evidence="2" type="ORF">MEDL_68921</name>
</gene>
<evidence type="ECO:0000313" key="3">
    <source>
        <dbReference type="Proteomes" id="UP000683360"/>
    </source>
</evidence>
<organism evidence="2 3">
    <name type="scientific">Mytilus edulis</name>
    <name type="common">Blue mussel</name>
    <dbReference type="NCBI Taxonomy" id="6550"/>
    <lineage>
        <taxon>Eukaryota</taxon>
        <taxon>Metazoa</taxon>
        <taxon>Spiralia</taxon>
        <taxon>Lophotrochozoa</taxon>
        <taxon>Mollusca</taxon>
        <taxon>Bivalvia</taxon>
        <taxon>Autobranchia</taxon>
        <taxon>Pteriomorphia</taxon>
        <taxon>Mytilida</taxon>
        <taxon>Mytiloidea</taxon>
        <taxon>Mytilidae</taxon>
        <taxon>Mytilinae</taxon>
        <taxon>Mytilus</taxon>
    </lineage>
</organism>
<evidence type="ECO:0000313" key="2">
    <source>
        <dbReference type="EMBL" id="CAG2257821.1"/>
    </source>
</evidence>
<keyword evidence="3" id="KW-1185">Reference proteome</keyword>
<dbReference type="Proteomes" id="UP000683360">
    <property type="component" value="Unassembled WGS sequence"/>
</dbReference>
<reference evidence="2" key="1">
    <citation type="submission" date="2021-03" db="EMBL/GenBank/DDBJ databases">
        <authorList>
            <person name="Bekaert M."/>
        </authorList>
    </citation>
    <scope>NUCLEOTIDE SEQUENCE</scope>
</reference>
<evidence type="ECO:0000256" key="1">
    <source>
        <dbReference type="SAM" id="MobiDB-lite"/>
    </source>
</evidence>
<protein>
    <submittedName>
        <fullName evidence="2">Uncharacterized protein</fullName>
    </submittedName>
</protein>
<comment type="caution">
    <text evidence="2">The sequence shown here is derived from an EMBL/GenBank/DDBJ whole genome shotgun (WGS) entry which is preliminary data.</text>
</comment>
<dbReference type="OrthoDB" id="6131733at2759"/>
<accession>A0A8S3VKJ0</accession>
<dbReference type="AlphaFoldDB" id="A0A8S3VKJ0"/>